<dbReference type="PROSITE" id="PS51186">
    <property type="entry name" value="GNAT"/>
    <property type="match status" value="1"/>
</dbReference>
<dbReference type="PANTHER" id="PTHR43792:SF1">
    <property type="entry name" value="N-ACETYLTRANSFERASE DOMAIN-CONTAINING PROTEIN"/>
    <property type="match status" value="1"/>
</dbReference>
<protein>
    <submittedName>
        <fullName evidence="2">GNAT family N-acetyltransferase</fullName>
    </submittedName>
</protein>
<comment type="caution">
    <text evidence="2">The sequence shown here is derived from an EMBL/GenBank/DDBJ whole genome shotgun (WGS) entry which is preliminary data.</text>
</comment>
<accession>A0ABV5HHL4</accession>
<name>A0ABV5HHL4_9VIBR</name>
<dbReference type="Proteomes" id="UP001589645">
    <property type="component" value="Unassembled WGS sequence"/>
</dbReference>
<organism evidence="2 3">
    <name type="scientific">Vibrio olivae</name>
    <dbReference type="NCBI Taxonomy" id="1243002"/>
    <lineage>
        <taxon>Bacteria</taxon>
        <taxon>Pseudomonadati</taxon>
        <taxon>Pseudomonadota</taxon>
        <taxon>Gammaproteobacteria</taxon>
        <taxon>Vibrionales</taxon>
        <taxon>Vibrionaceae</taxon>
        <taxon>Vibrio</taxon>
    </lineage>
</organism>
<gene>
    <name evidence="2" type="ORF">ACFFUV_01845</name>
</gene>
<proteinExistence type="predicted"/>
<dbReference type="RefSeq" id="WP_390189231.1">
    <property type="nucleotide sequence ID" value="NZ_JBHMEP010000001.1"/>
</dbReference>
<evidence type="ECO:0000259" key="1">
    <source>
        <dbReference type="PROSITE" id="PS51186"/>
    </source>
</evidence>
<dbReference type="SUPFAM" id="SSF55729">
    <property type="entry name" value="Acyl-CoA N-acyltransferases (Nat)"/>
    <property type="match status" value="1"/>
</dbReference>
<reference evidence="2 3" key="1">
    <citation type="submission" date="2024-09" db="EMBL/GenBank/DDBJ databases">
        <authorList>
            <person name="Sun Q."/>
            <person name="Mori K."/>
        </authorList>
    </citation>
    <scope>NUCLEOTIDE SEQUENCE [LARGE SCALE GENOMIC DNA]</scope>
    <source>
        <strain evidence="2 3">CECT 8064</strain>
    </source>
</reference>
<dbReference type="PANTHER" id="PTHR43792">
    <property type="entry name" value="GNAT FAMILY, PUTATIVE (AFU_ORTHOLOGUE AFUA_3G00765)-RELATED-RELATED"/>
    <property type="match status" value="1"/>
</dbReference>
<dbReference type="Pfam" id="PF13302">
    <property type="entry name" value="Acetyltransf_3"/>
    <property type="match status" value="1"/>
</dbReference>
<evidence type="ECO:0000313" key="2">
    <source>
        <dbReference type="EMBL" id="MFB9133706.1"/>
    </source>
</evidence>
<sequence length="187" mass="21567">MLQTERLILRPWQPGDRQALFDLCSDPKVMRYFPHPLSQRESDELLQRLISLIAKREGWGFWAAEAKHSGEVLGFIGLHEQDKHSGIPGSPFVEIGWRLKAHCWGQGLAMEGANANLDYAFEILQQPKVCAFTTVTNSPSRRVMEKIGMRNTQQDFDHPKLEVAHPLSRHCLYQITYDEWLTLRQGR</sequence>
<dbReference type="InterPro" id="IPR016181">
    <property type="entry name" value="Acyl_CoA_acyltransferase"/>
</dbReference>
<dbReference type="InterPro" id="IPR000182">
    <property type="entry name" value="GNAT_dom"/>
</dbReference>
<keyword evidence="3" id="KW-1185">Reference proteome</keyword>
<dbReference type="Gene3D" id="3.40.630.30">
    <property type="match status" value="1"/>
</dbReference>
<feature type="domain" description="N-acetyltransferase" evidence="1">
    <location>
        <begin position="7"/>
        <end position="178"/>
    </location>
</feature>
<dbReference type="EMBL" id="JBHMEP010000001">
    <property type="protein sequence ID" value="MFB9133706.1"/>
    <property type="molecule type" value="Genomic_DNA"/>
</dbReference>
<dbReference type="InterPro" id="IPR051531">
    <property type="entry name" value="N-acetyltransferase"/>
</dbReference>
<evidence type="ECO:0000313" key="3">
    <source>
        <dbReference type="Proteomes" id="UP001589645"/>
    </source>
</evidence>